<organism evidence="1">
    <name type="scientific">marine metagenome</name>
    <dbReference type="NCBI Taxonomy" id="408172"/>
    <lineage>
        <taxon>unclassified sequences</taxon>
        <taxon>metagenomes</taxon>
        <taxon>ecological metagenomes</taxon>
    </lineage>
</organism>
<reference evidence="1" key="1">
    <citation type="submission" date="2018-05" db="EMBL/GenBank/DDBJ databases">
        <authorList>
            <person name="Lanie J.A."/>
            <person name="Ng W.-L."/>
            <person name="Kazmierczak K.M."/>
            <person name="Andrzejewski T.M."/>
            <person name="Davidsen T.M."/>
            <person name="Wayne K.J."/>
            <person name="Tettelin H."/>
            <person name="Glass J.I."/>
            <person name="Rusch D."/>
            <person name="Podicherti R."/>
            <person name="Tsui H.-C.T."/>
            <person name="Winkler M.E."/>
        </authorList>
    </citation>
    <scope>NUCLEOTIDE SEQUENCE</scope>
</reference>
<evidence type="ECO:0000313" key="1">
    <source>
        <dbReference type="EMBL" id="SVA18003.1"/>
    </source>
</evidence>
<name>A0A381TV87_9ZZZZ</name>
<sequence>MKKLIYSLIFLQIIFGDSPKFGDEQIAIMMKEYFLTSKLAPVLIGHRFYISRGETVIQIEIEPDIEYVNDALLFSFKAMSQMAKISKTKFTQSVLVMHFGDNSLPTVAKTDLSCSKEFFIDSIINEDQWRKNCLTIGAQ</sequence>
<protein>
    <submittedName>
        <fullName evidence="1">Uncharacterized protein</fullName>
    </submittedName>
</protein>
<accession>A0A381TV87</accession>
<dbReference type="EMBL" id="UINC01004948">
    <property type="protein sequence ID" value="SVA18003.1"/>
    <property type="molecule type" value="Genomic_DNA"/>
</dbReference>
<proteinExistence type="predicted"/>
<gene>
    <name evidence="1" type="ORF">METZ01_LOCUS70857</name>
</gene>
<dbReference type="AlphaFoldDB" id="A0A381TV87"/>